<evidence type="ECO:0000313" key="2">
    <source>
        <dbReference type="Proteomes" id="UP000294239"/>
    </source>
</evidence>
<gene>
    <name evidence="1" type="ORF">EYC79_08740</name>
</gene>
<keyword evidence="2" id="KW-1185">Reference proteome</keyword>
<name>A0ABY1Y9X0_9HYPH</name>
<organism evidence="1 2">
    <name type="scientific">Agrobacterium cavarae</name>
    <dbReference type="NCBI Taxonomy" id="2528239"/>
    <lineage>
        <taxon>Bacteria</taxon>
        <taxon>Pseudomonadati</taxon>
        <taxon>Pseudomonadota</taxon>
        <taxon>Alphaproteobacteria</taxon>
        <taxon>Hyphomicrobiales</taxon>
        <taxon>Rhizobiaceae</taxon>
        <taxon>Rhizobium/Agrobacterium group</taxon>
        <taxon>Agrobacterium</taxon>
    </lineage>
</organism>
<evidence type="ECO:0000313" key="1">
    <source>
        <dbReference type="EMBL" id="TBN14146.1"/>
    </source>
</evidence>
<reference evidence="1 2" key="1">
    <citation type="submission" date="2019-02" db="EMBL/GenBank/DDBJ databases">
        <title>Current taxonomic status of genus Agrobacterium and description of Agrobacterium cavarae sp. nov. isolated from maize roots.</title>
        <authorList>
            <person name="Flores-Felix J.D."/>
            <person name="Menendez E."/>
            <person name="Ramirez-Bahena M.H."/>
            <person name="Garcia-Fraile P."/>
            <person name="Velazquez E."/>
        </authorList>
    </citation>
    <scope>NUCLEOTIDE SEQUENCE [LARGE SCALE GENOMIC DNA]</scope>
    <source>
        <strain evidence="1 2">RZME10</strain>
    </source>
</reference>
<protein>
    <submittedName>
        <fullName evidence="1">Uncharacterized protein</fullName>
    </submittedName>
</protein>
<dbReference type="GeneID" id="301041266"/>
<dbReference type="RefSeq" id="WP_205654342.1">
    <property type="nucleotide sequence ID" value="NZ_SISF01000027.1"/>
</dbReference>
<comment type="caution">
    <text evidence="1">The sequence shown here is derived from an EMBL/GenBank/DDBJ whole genome shotgun (WGS) entry which is preliminary data.</text>
</comment>
<sequence>MMRWGAVGWFAIVFSTVIYAQCARSDEFKFLTRIEAGEKCSPMDWQTPKNTGEPGVFDLLKDIPEHTTWSELPEKTKQRLKELSDSRLAAFNARWGREAILIKLKILLNCPTSEMTTAINEFYRVVYKLVIPPEFKVEEVKSAELARLMVSMYLGEYAVGRSWMTYPNGSLPNRDWDGQSVIDSVPLPDAKTYQDWKDYFMEVSGAIRSLDPQVLTGGERSIREALLFSARAKAEGSFSADAYGGSDDEVACHIVLGDASILLPYGLDKGRPKIFANDDEVLRETNALYLPNIELKWLDKGTFWAATENSLCNGFTDDDIETYVGPVSTNQVAKGIKLLKAWWIERVKASAAASSKCTIYSQADRESIWNAFSADQQFNNDGSSSMVSYAATLPAYADEKRARYRNAATLALQLSFPDNAVLSLSERDAVIARINTETEFGSIRDHVPAFLDLAQGTHNGPAAQVWRHNVDSKVLPFGGDYKPDEPVRPADEAQIRSMFSEVKSWIGNRYRGYPIDVETIFPTITFKVTTDGGATTSSSDGEIRFGIGTRRSRMEYYSILLHELRHAVTYAYRHTASDVSKVAADEGPAVEGSGVAVEDMLLEAFMRDVLKDDLAFALYNLDYGIRDARFVGTTEATLQRYLRTECLSSTSPDTIDFAKGIANSYGLTGDLATTAALRSHAGTQYLQYISSGLQIVQDITFLKTQIAPNVTKLDPYVLFACNLNTPRRDQAYVSKLKQCLATVK</sequence>
<accession>A0ABY1Y9X0</accession>
<dbReference type="Proteomes" id="UP000294239">
    <property type="component" value="Unassembled WGS sequence"/>
</dbReference>
<proteinExistence type="predicted"/>
<dbReference type="EMBL" id="SISF01000027">
    <property type="protein sequence ID" value="TBN14146.1"/>
    <property type="molecule type" value="Genomic_DNA"/>
</dbReference>